<dbReference type="CDD" id="cd03424">
    <property type="entry name" value="NUDIX_ADPRase_Nudt5_UGPPase_Nudt14"/>
    <property type="match status" value="1"/>
</dbReference>
<dbReference type="Gene3D" id="3.90.79.10">
    <property type="entry name" value="Nucleoside Triphosphate Pyrophosphohydrolase"/>
    <property type="match status" value="1"/>
</dbReference>
<keyword evidence="1 3" id="KW-0378">Hydrolase</keyword>
<dbReference type="Proteomes" id="UP000033870">
    <property type="component" value="Unassembled WGS sequence"/>
</dbReference>
<comment type="caution">
    <text evidence="3">The sequence shown here is derived from an EMBL/GenBank/DDBJ whole genome shotgun (WGS) entry which is preliminary data.</text>
</comment>
<organism evidence="3 4">
    <name type="scientific">Candidatus Magasanikbacteria bacterium GW2011_GWA2_56_11</name>
    <dbReference type="NCBI Taxonomy" id="1619044"/>
    <lineage>
        <taxon>Bacteria</taxon>
        <taxon>Candidatus Magasanikiibacteriota</taxon>
    </lineage>
</organism>
<evidence type="ECO:0000313" key="3">
    <source>
        <dbReference type="EMBL" id="KKW41700.1"/>
    </source>
</evidence>
<dbReference type="GO" id="GO:0016787">
    <property type="term" value="F:hydrolase activity"/>
    <property type="evidence" value="ECO:0007669"/>
    <property type="project" value="UniProtKB-KW"/>
</dbReference>
<dbReference type="PROSITE" id="PS00893">
    <property type="entry name" value="NUDIX_BOX"/>
    <property type="match status" value="1"/>
</dbReference>
<evidence type="ECO:0000313" key="4">
    <source>
        <dbReference type="Proteomes" id="UP000033870"/>
    </source>
</evidence>
<reference evidence="3 4" key="1">
    <citation type="journal article" date="2015" name="Nature">
        <title>rRNA introns, odd ribosomes, and small enigmatic genomes across a large radiation of phyla.</title>
        <authorList>
            <person name="Brown C.T."/>
            <person name="Hug L.A."/>
            <person name="Thomas B.C."/>
            <person name="Sharon I."/>
            <person name="Castelle C.J."/>
            <person name="Singh A."/>
            <person name="Wilkins M.J."/>
            <person name="Williams K.H."/>
            <person name="Banfield J.F."/>
        </authorList>
    </citation>
    <scope>NUCLEOTIDE SEQUENCE [LARGE SCALE GENOMIC DNA]</scope>
</reference>
<evidence type="ECO:0000259" key="2">
    <source>
        <dbReference type="PROSITE" id="PS51462"/>
    </source>
</evidence>
<dbReference type="InterPro" id="IPR015797">
    <property type="entry name" value="NUDIX_hydrolase-like_dom_sf"/>
</dbReference>
<feature type="domain" description="Nudix hydrolase" evidence="2">
    <location>
        <begin position="36"/>
        <end position="166"/>
    </location>
</feature>
<dbReference type="InterPro" id="IPR000086">
    <property type="entry name" value="NUDIX_hydrolase_dom"/>
</dbReference>
<dbReference type="Pfam" id="PF00293">
    <property type="entry name" value="NUDIX"/>
    <property type="match status" value="1"/>
</dbReference>
<dbReference type="SUPFAM" id="SSF55811">
    <property type="entry name" value="Nudix"/>
    <property type="match status" value="1"/>
</dbReference>
<dbReference type="EMBL" id="LCRX01000014">
    <property type="protein sequence ID" value="KKW41700.1"/>
    <property type="molecule type" value="Genomic_DNA"/>
</dbReference>
<dbReference type="InterPro" id="IPR020084">
    <property type="entry name" value="NUDIX_hydrolase_CS"/>
</dbReference>
<dbReference type="STRING" id="1619044.UY92_C0014G0025"/>
<name>A0A0G1YEU8_9BACT</name>
<gene>
    <name evidence="3" type="ORF">UY92_C0014G0025</name>
</gene>
<proteinExistence type="predicted"/>
<dbReference type="PROSITE" id="PS51462">
    <property type="entry name" value="NUDIX"/>
    <property type="match status" value="1"/>
</dbReference>
<dbReference type="AlphaFoldDB" id="A0A0G1YEU8"/>
<protein>
    <submittedName>
        <fullName evidence="3">NUDIX hydrolase</fullName>
    </submittedName>
</protein>
<evidence type="ECO:0000256" key="1">
    <source>
        <dbReference type="ARBA" id="ARBA00022801"/>
    </source>
</evidence>
<accession>A0A0G1YEU8</accession>
<sequence length="186" mass="21197">MKIPPEAKCVFKGIIFDVYQWEQKMFDGSTATFEMLKRPNTLQVIAADENYIYLGQEEQPGKGPFFSLFGGRQEPGEDPLAGAKRELLEESGLAADDWELLSSCQPYTKLDWTIYTYVARNCRQVAEPTLDPGEKISRHKVTFDEFIATAVSDEFYGRELACDILKMLHKDPALLETWRKKIFGAV</sequence>